<evidence type="ECO:0000256" key="1">
    <source>
        <dbReference type="SAM" id="MobiDB-lite"/>
    </source>
</evidence>
<comment type="caution">
    <text evidence="2">The sequence shown here is derived from an EMBL/GenBank/DDBJ whole genome shotgun (WGS) entry which is preliminary data.</text>
</comment>
<evidence type="ECO:0000313" key="3">
    <source>
        <dbReference type="Proteomes" id="UP001556367"/>
    </source>
</evidence>
<evidence type="ECO:0000313" key="2">
    <source>
        <dbReference type="EMBL" id="KAL0946230.1"/>
    </source>
</evidence>
<organism evidence="2 3">
    <name type="scientific">Hohenbuehelia grisea</name>
    <dbReference type="NCBI Taxonomy" id="104357"/>
    <lineage>
        <taxon>Eukaryota</taxon>
        <taxon>Fungi</taxon>
        <taxon>Dikarya</taxon>
        <taxon>Basidiomycota</taxon>
        <taxon>Agaricomycotina</taxon>
        <taxon>Agaricomycetes</taxon>
        <taxon>Agaricomycetidae</taxon>
        <taxon>Agaricales</taxon>
        <taxon>Pleurotineae</taxon>
        <taxon>Pleurotaceae</taxon>
        <taxon>Hohenbuehelia</taxon>
    </lineage>
</organism>
<protein>
    <submittedName>
        <fullName evidence="2">Uncharacterized protein</fullName>
    </submittedName>
</protein>
<name>A0ABR3ISI7_9AGAR</name>
<feature type="region of interest" description="Disordered" evidence="1">
    <location>
        <begin position="144"/>
        <end position="167"/>
    </location>
</feature>
<gene>
    <name evidence="2" type="ORF">HGRIS_012489</name>
</gene>
<dbReference type="Proteomes" id="UP001556367">
    <property type="component" value="Unassembled WGS sequence"/>
</dbReference>
<dbReference type="EMBL" id="JASNQZ010000015">
    <property type="protein sequence ID" value="KAL0946230.1"/>
    <property type="molecule type" value="Genomic_DNA"/>
</dbReference>
<sequence length="405" mass="44650">MERITSASVSRYGAANPDLNHVDFIVHNFTDESPFTFLPTQRRDPLLDVGSKLLKATVPQLGLSVWRDVASENEEIVGEGRIVAYTYRRQPPEISSSTRRSDAFEDIKDWGVKACTEEVFRLSDLEEFQSTEFPVRAHPVVLKSPPRASRQDVAGNESPPERSKLEDAPLYGLIDPPYILPSLFQEDETIPSVKEFKGEPIPIPPHSFTEFLPNPYARSAWLVPLRGAFAWRGSTAAVLLQASESDTPTPAGTSTAGTHEQIIWTQASAKAFWSFLLSLRKGGNLGPLGVSFHVVKSALASQSTRSANWPKSADRAAGGREPPQNGLAASSPRLSSPNHPTLLVDHFKIYHESAYAMHVRSVLDAWRYIVPVDEPVKNPRTIKVRVLKGAKLVLVDEKSSGILLS</sequence>
<proteinExistence type="predicted"/>
<accession>A0ABR3ISI7</accession>
<feature type="region of interest" description="Disordered" evidence="1">
    <location>
        <begin position="306"/>
        <end position="337"/>
    </location>
</feature>
<reference evidence="3" key="1">
    <citation type="submission" date="2024-06" db="EMBL/GenBank/DDBJ databases">
        <title>Multi-omics analyses provide insights into the biosynthesis of the anticancer antibiotic pleurotin in Hohenbuehelia grisea.</title>
        <authorList>
            <person name="Weaver J.A."/>
            <person name="Alberti F."/>
        </authorList>
    </citation>
    <scope>NUCLEOTIDE SEQUENCE [LARGE SCALE GENOMIC DNA]</scope>
    <source>
        <strain evidence="3">T-177</strain>
    </source>
</reference>
<keyword evidence="3" id="KW-1185">Reference proteome</keyword>